<evidence type="ECO:0000313" key="2">
    <source>
        <dbReference type="Proteomes" id="UP001651158"/>
    </source>
</evidence>
<protein>
    <submittedName>
        <fullName evidence="1">Uncharacterized protein</fullName>
    </submittedName>
</protein>
<dbReference type="EMBL" id="JAKROA010000004">
    <property type="protein sequence ID" value="KAL5107221.1"/>
    <property type="molecule type" value="Genomic_DNA"/>
</dbReference>
<reference evidence="1 2" key="1">
    <citation type="journal article" date="2022" name="Front. Cell. Infect. Microbiol.">
        <title>The Genomes of Two Strains of Taenia crassiceps the Animal Model for the Study of Human Cysticercosis.</title>
        <authorList>
            <person name="Bobes R.J."/>
            <person name="Estrada K."/>
            <person name="Rios-Valencia D.G."/>
            <person name="Calderon-Gallegos A."/>
            <person name="de la Torre P."/>
            <person name="Carrero J.C."/>
            <person name="Sanchez-Flores A."/>
            <person name="Laclette J.P."/>
        </authorList>
    </citation>
    <scope>NUCLEOTIDE SEQUENCE [LARGE SCALE GENOMIC DNA]</scope>
    <source>
        <strain evidence="1">WFUcys</strain>
    </source>
</reference>
<sequence>MHTYLSLHLSVCPSVRPSVRPSIHPSIHLSIHLFTYLPTCLPTYLSVYPCTRRYSLHSLTRMVHEEGVLTFVGGEGFVGGSASSEVDGHVGASLSRMVQGTQSRAVINDDAAVVKTQASPHVIVCGAEPESSASRIYC</sequence>
<proteinExistence type="predicted"/>
<dbReference type="Proteomes" id="UP001651158">
    <property type="component" value="Unassembled WGS sequence"/>
</dbReference>
<evidence type="ECO:0000313" key="1">
    <source>
        <dbReference type="EMBL" id="KAL5107221.1"/>
    </source>
</evidence>
<keyword evidence="2" id="KW-1185">Reference proteome</keyword>
<comment type="caution">
    <text evidence="1">The sequence shown here is derived from an EMBL/GenBank/DDBJ whole genome shotgun (WGS) entry which is preliminary data.</text>
</comment>
<organism evidence="1 2">
    <name type="scientific">Taenia crassiceps</name>
    <dbReference type="NCBI Taxonomy" id="6207"/>
    <lineage>
        <taxon>Eukaryota</taxon>
        <taxon>Metazoa</taxon>
        <taxon>Spiralia</taxon>
        <taxon>Lophotrochozoa</taxon>
        <taxon>Platyhelminthes</taxon>
        <taxon>Cestoda</taxon>
        <taxon>Eucestoda</taxon>
        <taxon>Cyclophyllidea</taxon>
        <taxon>Taeniidae</taxon>
        <taxon>Taenia</taxon>
    </lineage>
</organism>
<accession>A0ABR4QBW2</accession>
<name>A0ABR4QBW2_9CEST</name>
<gene>
    <name evidence="1" type="ORF">TcWFU_000176</name>
</gene>